<evidence type="ECO:0000313" key="9">
    <source>
        <dbReference type="Proteomes" id="UP000246121"/>
    </source>
</evidence>
<evidence type="ECO:0000256" key="1">
    <source>
        <dbReference type="ARBA" id="ARBA00004141"/>
    </source>
</evidence>
<sequence length="341" mass="38426">MHELLTVQQVDPWLQFNPHIVSGYRPRMSVRAALRSFFEWHNESFNVWSHALAACFVLYLALFPPTMEISTTSTVNGRGVGTSGMAPTDVSLTPHDRRWLGSSSEHLLGASSTTTFRCTCLVFFFIFICSVVYHLFMPCTTSESLYRRLLSCDVFGVVICITGTSWSLVYRGNACSQNWSCHVGMGALLLSALFVLYGAVFTASCGSFGRFKAIGFHSVLRFLILLWVELPKVQSQGYHQAVHCHAMSFVFLALGAVINALRFPEKHLRRATRLLPASSSPPEATVASRCWRWLGRFVVSGEEIDYTWNSHGFWHYCIILSTTMMLLGCYYDLEEFELAKC</sequence>
<dbReference type="VEuPathDB" id="TriTrypDB:TcG_01606"/>
<comment type="caution">
    <text evidence="8">The sequence shown here is derived from an EMBL/GenBank/DDBJ whole genome shotgun (WGS) entry which is preliminary data.</text>
</comment>
<protein>
    <recommendedName>
        <fullName evidence="10">Haemolysin-III related</fullName>
    </recommendedName>
</protein>
<dbReference type="GO" id="GO:0016020">
    <property type="term" value="C:membrane"/>
    <property type="evidence" value="ECO:0007669"/>
    <property type="project" value="UniProtKB-SubCell"/>
</dbReference>
<dbReference type="VEuPathDB" id="TriTrypDB:C4B63_30g217"/>
<feature type="transmembrane region" description="Helical" evidence="7">
    <location>
        <begin position="181"/>
        <end position="201"/>
    </location>
</feature>
<dbReference type="VEuPathDB" id="TriTrypDB:C3747_54g182"/>
<dbReference type="VEuPathDB" id="TriTrypDB:TcCLB.506825.24"/>
<keyword evidence="3 7" id="KW-0812">Transmembrane</keyword>
<evidence type="ECO:0000313" key="8">
    <source>
        <dbReference type="EMBL" id="PWU93639.1"/>
    </source>
</evidence>
<keyword evidence="4 7" id="KW-1133">Transmembrane helix</keyword>
<dbReference type="VEuPathDB" id="TriTrypDB:TcBrA4_0088050"/>
<dbReference type="PANTHER" id="PTHR20855">
    <property type="entry name" value="ADIPOR/PROGESTIN RECEPTOR-RELATED"/>
    <property type="match status" value="1"/>
</dbReference>
<feature type="binding site" evidence="6">
    <location>
        <position position="134"/>
    </location>
    <ligand>
        <name>Zn(2+)</name>
        <dbReference type="ChEBI" id="CHEBI:29105"/>
    </ligand>
</feature>
<reference evidence="8 9" key="1">
    <citation type="journal article" date="2018" name="Microb. Genom.">
        <title>Expanding an expanded genome: long-read sequencing of Trypanosoma cruzi.</title>
        <authorList>
            <person name="Berna L."/>
            <person name="Rodriguez M."/>
            <person name="Chiribao M.L."/>
            <person name="Parodi-Talice A."/>
            <person name="Pita S."/>
            <person name="Rijo G."/>
            <person name="Alvarez-Valin F."/>
            <person name="Robello C."/>
        </authorList>
    </citation>
    <scope>NUCLEOTIDE SEQUENCE [LARGE SCALE GENOMIC DNA]</scope>
    <source>
        <strain evidence="8 9">Dm28c</strain>
    </source>
</reference>
<comment type="subcellular location">
    <subcellularLocation>
        <location evidence="1">Membrane</location>
        <topology evidence="1">Multi-pass membrane protein</topology>
    </subcellularLocation>
</comment>
<keyword evidence="6" id="KW-0862">Zinc</keyword>
<organism evidence="8 9">
    <name type="scientific">Trypanosoma cruzi</name>
    <dbReference type="NCBI Taxonomy" id="5693"/>
    <lineage>
        <taxon>Eukaryota</taxon>
        <taxon>Discoba</taxon>
        <taxon>Euglenozoa</taxon>
        <taxon>Kinetoplastea</taxon>
        <taxon>Metakinetoplastina</taxon>
        <taxon>Trypanosomatida</taxon>
        <taxon>Trypanosomatidae</taxon>
        <taxon>Trypanosoma</taxon>
        <taxon>Schizotrypanum</taxon>
    </lineage>
</organism>
<feature type="transmembrane region" description="Helical" evidence="7">
    <location>
        <begin position="213"/>
        <end position="230"/>
    </location>
</feature>
<evidence type="ECO:0000256" key="7">
    <source>
        <dbReference type="SAM" id="Phobius"/>
    </source>
</evidence>
<comment type="similarity">
    <text evidence="2">Belongs to the ADIPOR family.</text>
</comment>
<dbReference type="GO" id="GO:0038023">
    <property type="term" value="F:signaling receptor activity"/>
    <property type="evidence" value="ECO:0007669"/>
    <property type="project" value="TreeGrafter"/>
</dbReference>
<dbReference type="GO" id="GO:0046872">
    <property type="term" value="F:metal ion binding"/>
    <property type="evidence" value="ECO:0007669"/>
    <property type="project" value="UniProtKB-KW"/>
</dbReference>
<proteinExistence type="inferred from homology"/>
<accession>A0A2V2VBB6</accession>
<dbReference type="VEuPathDB" id="TriTrypDB:ECC02_005997"/>
<dbReference type="VEuPathDB" id="TriTrypDB:TCSYLVIO_001848"/>
<dbReference type="VEuPathDB" id="TriTrypDB:TCDM_01866"/>
<dbReference type="AlphaFoldDB" id="A0A2V2VBB6"/>
<feature type="transmembrane region" description="Helical" evidence="7">
    <location>
        <begin position="116"/>
        <end position="136"/>
    </location>
</feature>
<evidence type="ECO:0000256" key="6">
    <source>
        <dbReference type="PIRSR" id="PIRSR604254-1"/>
    </source>
</evidence>
<gene>
    <name evidence="8" type="ORF">C4B63_30g217</name>
</gene>
<feature type="transmembrane region" description="Helical" evidence="7">
    <location>
        <begin position="148"/>
        <end position="169"/>
    </location>
</feature>
<dbReference type="VEuPathDB" id="TriTrypDB:TcYC6_0045900"/>
<dbReference type="PANTHER" id="PTHR20855:SF52">
    <property type="entry name" value="ADIPONECTIN RECEPTOR PROTEIN"/>
    <property type="match status" value="1"/>
</dbReference>
<dbReference type="Pfam" id="PF03006">
    <property type="entry name" value="HlyIII"/>
    <property type="match status" value="1"/>
</dbReference>
<dbReference type="VEuPathDB" id="TriTrypDB:TcCLB.506681.24"/>
<dbReference type="InterPro" id="IPR004254">
    <property type="entry name" value="AdipoR/HlyIII-related"/>
</dbReference>
<evidence type="ECO:0000256" key="3">
    <source>
        <dbReference type="ARBA" id="ARBA00022692"/>
    </source>
</evidence>
<evidence type="ECO:0000256" key="5">
    <source>
        <dbReference type="ARBA" id="ARBA00023136"/>
    </source>
</evidence>
<dbReference type="Proteomes" id="UP000246121">
    <property type="component" value="Unassembled WGS sequence"/>
</dbReference>
<name>A0A2V2VBB6_TRYCR</name>
<feature type="transmembrane region" description="Helical" evidence="7">
    <location>
        <begin position="242"/>
        <end position="261"/>
    </location>
</feature>
<keyword evidence="5 7" id="KW-0472">Membrane</keyword>
<dbReference type="VEuPathDB" id="TriTrypDB:TcCL_NonESM07069"/>
<dbReference type="EMBL" id="PRFA01000030">
    <property type="protein sequence ID" value="PWU93639.1"/>
    <property type="molecule type" value="Genomic_DNA"/>
</dbReference>
<feature type="transmembrane region" description="Helical" evidence="7">
    <location>
        <begin position="45"/>
        <end position="63"/>
    </location>
</feature>
<evidence type="ECO:0000256" key="4">
    <source>
        <dbReference type="ARBA" id="ARBA00022989"/>
    </source>
</evidence>
<keyword evidence="6" id="KW-0479">Metal-binding</keyword>
<evidence type="ECO:0000256" key="2">
    <source>
        <dbReference type="ARBA" id="ARBA00007018"/>
    </source>
</evidence>
<evidence type="ECO:0008006" key="10">
    <source>
        <dbReference type="Google" id="ProtNLM"/>
    </source>
</evidence>
<dbReference type="VEuPathDB" id="TriTrypDB:Tc_MARK_659"/>